<dbReference type="Gene3D" id="2.60.120.10">
    <property type="entry name" value="Jelly Rolls"/>
    <property type="match status" value="1"/>
</dbReference>
<dbReference type="PANTHER" id="PTHR24567:SF58">
    <property type="entry name" value="CYCLIC AMP-BINDING REGULATORY PROTEIN"/>
    <property type="match status" value="1"/>
</dbReference>
<evidence type="ECO:0000313" key="5">
    <source>
        <dbReference type="Proteomes" id="UP000265562"/>
    </source>
</evidence>
<dbReference type="EMBL" id="CP032364">
    <property type="protein sequence ID" value="AYA99106.1"/>
    <property type="molecule type" value="Genomic_DNA"/>
</dbReference>
<dbReference type="PANTHER" id="PTHR24567">
    <property type="entry name" value="CRP FAMILY TRANSCRIPTIONAL REGULATORY PROTEIN"/>
    <property type="match status" value="1"/>
</dbReference>
<dbReference type="InterPro" id="IPR000595">
    <property type="entry name" value="cNMP-bd_dom"/>
</dbReference>
<accession>A0A385PYT3</accession>
<dbReference type="Pfam" id="PF13545">
    <property type="entry name" value="HTH_Crp_2"/>
    <property type="match status" value="1"/>
</dbReference>
<dbReference type="SMART" id="SM00100">
    <property type="entry name" value="cNMP"/>
    <property type="match status" value="1"/>
</dbReference>
<dbReference type="InterPro" id="IPR014710">
    <property type="entry name" value="RmlC-like_jellyroll"/>
</dbReference>
<dbReference type="PROSITE" id="PS50042">
    <property type="entry name" value="CNMP_BINDING_3"/>
    <property type="match status" value="1"/>
</dbReference>
<keyword evidence="1" id="KW-0805">Transcription regulation</keyword>
<dbReference type="Proteomes" id="UP000265562">
    <property type="component" value="Chromosome"/>
</dbReference>
<dbReference type="SUPFAM" id="SSF51206">
    <property type="entry name" value="cAMP-binding domain-like"/>
    <property type="match status" value="1"/>
</dbReference>
<proteinExistence type="predicted"/>
<evidence type="ECO:0000256" key="2">
    <source>
        <dbReference type="ARBA" id="ARBA00023125"/>
    </source>
</evidence>
<dbReference type="GO" id="GO:0003700">
    <property type="term" value="F:DNA-binding transcription factor activity"/>
    <property type="evidence" value="ECO:0007669"/>
    <property type="project" value="TreeGrafter"/>
</dbReference>
<evidence type="ECO:0000256" key="3">
    <source>
        <dbReference type="ARBA" id="ARBA00023163"/>
    </source>
</evidence>
<name>A0A385PYT3_9FIRM</name>
<dbReference type="InterPro" id="IPR018490">
    <property type="entry name" value="cNMP-bd_dom_sf"/>
</dbReference>
<dbReference type="InterPro" id="IPR036390">
    <property type="entry name" value="WH_DNA-bd_sf"/>
</dbReference>
<dbReference type="InterPro" id="IPR012318">
    <property type="entry name" value="HTH_CRP"/>
</dbReference>
<dbReference type="CDD" id="cd00038">
    <property type="entry name" value="CAP_ED"/>
    <property type="match status" value="1"/>
</dbReference>
<sequence>MSGSYTESPLFRGMTEEEIELCLKEAKADIVGFRKGEMIFNQGDKPRYITMLLEGSVSVGNDSVNGKRSILGMFSNPGELFGEVFLFLNHDEYANYACASAPSKVLEIPKDYLTKFGDEPSPMQNKMLSNLLTIFAERTYYLNNRLQVLSCSTLKQKIARFILQNMNDRDRVTLKMSREEFADFLNAARPSLSRELMKMQEDGYIKVVRKDLIVKNLEGLKSL</sequence>
<dbReference type="KEGG" id="lua:D4A81_03670"/>
<dbReference type="SUPFAM" id="SSF46785">
    <property type="entry name" value="Winged helix' DNA-binding domain"/>
    <property type="match status" value="1"/>
</dbReference>
<reference evidence="4 5" key="1">
    <citation type="submission" date="2018-09" db="EMBL/GenBank/DDBJ databases">
        <title>Genome sequencing of Lachnoanaerobaculum umeaense DSM 23576.</title>
        <authorList>
            <person name="Kook J.-K."/>
            <person name="Park S.-N."/>
            <person name="Lim Y.K."/>
        </authorList>
    </citation>
    <scope>NUCLEOTIDE SEQUENCE [LARGE SCALE GENOMIC DNA]</scope>
    <source>
        <strain evidence="5">DSM 23576 \ CCUG 58757</strain>
    </source>
</reference>
<dbReference type="SMART" id="SM00419">
    <property type="entry name" value="HTH_CRP"/>
    <property type="match status" value="1"/>
</dbReference>
<dbReference type="Pfam" id="PF00027">
    <property type="entry name" value="cNMP_binding"/>
    <property type="match status" value="1"/>
</dbReference>
<evidence type="ECO:0000256" key="1">
    <source>
        <dbReference type="ARBA" id="ARBA00023015"/>
    </source>
</evidence>
<keyword evidence="2" id="KW-0238">DNA-binding</keyword>
<evidence type="ECO:0000313" key="4">
    <source>
        <dbReference type="EMBL" id="AYA99106.1"/>
    </source>
</evidence>
<gene>
    <name evidence="4" type="ORF">D4A81_03670</name>
</gene>
<dbReference type="GO" id="GO:0003677">
    <property type="term" value="F:DNA binding"/>
    <property type="evidence" value="ECO:0007669"/>
    <property type="project" value="UniProtKB-KW"/>
</dbReference>
<dbReference type="AlphaFoldDB" id="A0A385PYT3"/>
<protein>
    <submittedName>
        <fullName evidence="4">Crp/Fnr family transcriptional regulator</fullName>
    </submittedName>
</protein>
<dbReference type="GO" id="GO:0005829">
    <property type="term" value="C:cytosol"/>
    <property type="evidence" value="ECO:0007669"/>
    <property type="project" value="TreeGrafter"/>
</dbReference>
<dbReference type="RefSeq" id="WP_111525453.1">
    <property type="nucleotide sequence ID" value="NZ_CP032364.1"/>
</dbReference>
<organism evidence="4 5">
    <name type="scientific">Lachnoanaerobaculum umeaense</name>
    <dbReference type="NCBI Taxonomy" id="617123"/>
    <lineage>
        <taxon>Bacteria</taxon>
        <taxon>Bacillati</taxon>
        <taxon>Bacillota</taxon>
        <taxon>Clostridia</taxon>
        <taxon>Lachnospirales</taxon>
        <taxon>Lachnospiraceae</taxon>
        <taxon>Lachnoanaerobaculum</taxon>
    </lineage>
</organism>
<dbReference type="InterPro" id="IPR050397">
    <property type="entry name" value="Env_Response_Regulators"/>
</dbReference>
<dbReference type="PROSITE" id="PS51063">
    <property type="entry name" value="HTH_CRP_2"/>
    <property type="match status" value="1"/>
</dbReference>
<keyword evidence="5" id="KW-1185">Reference proteome</keyword>
<keyword evidence="3" id="KW-0804">Transcription</keyword>
<dbReference type="OrthoDB" id="9774616at2"/>